<feature type="compositionally biased region" description="Pro residues" evidence="1">
    <location>
        <begin position="281"/>
        <end position="304"/>
    </location>
</feature>
<dbReference type="Gene3D" id="1.10.30.50">
    <property type="match status" value="1"/>
</dbReference>
<dbReference type="OrthoDB" id="4775237at2"/>
<organism evidence="3 4">
    <name type="scientific">Mycolicibacterium diernhoferi</name>
    <dbReference type="NCBI Taxonomy" id="1801"/>
    <lineage>
        <taxon>Bacteria</taxon>
        <taxon>Bacillati</taxon>
        <taxon>Actinomycetota</taxon>
        <taxon>Actinomycetes</taxon>
        <taxon>Mycobacteriales</taxon>
        <taxon>Mycobacteriaceae</taxon>
        <taxon>Mycolicibacterium</taxon>
    </lineage>
</organism>
<dbReference type="SMART" id="SM00507">
    <property type="entry name" value="HNHc"/>
    <property type="match status" value="1"/>
</dbReference>
<dbReference type="RefSeq" id="WP_083603684.1">
    <property type="nucleotide sequence ID" value="NZ_BAAATC010000018.1"/>
</dbReference>
<comment type="caution">
    <text evidence="3">The sequence shown here is derived from an EMBL/GenBank/DDBJ whole genome shotgun (WGS) entry which is preliminary data.</text>
</comment>
<proteinExistence type="predicted"/>
<reference evidence="3 4" key="1">
    <citation type="submission" date="2017-10" db="EMBL/GenBank/DDBJ databases">
        <title>The new phylogeny of genus Mycobacterium.</title>
        <authorList>
            <person name="Tortoli E."/>
            <person name="Trovato A."/>
            <person name="Cirillo D.M."/>
        </authorList>
    </citation>
    <scope>NUCLEOTIDE SEQUENCE [LARGE SCALE GENOMIC DNA]</scope>
    <source>
        <strain evidence="3 4">IP141170001</strain>
    </source>
</reference>
<feature type="region of interest" description="Disordered" evidence="1">
    <location>
        <begin position="545"/>
        <end position="582"/>
    </location>
</feature>
<evidence type="ECO:0000256" key="1">
    <source>
        <dbReference type="SAM" id="MobiDB-lite"/>
    </source>
</evidence>
<dbReference type="Proteomes" id="UP000220340">
    <property type="component" value="Unassembled WGS sequence"/>
</dbReference>
<keyword evidence="3" id="KW-0378">Hydrolase</keyword>
<dbReference type="EMBL" id="PDCR01000012">
    <property type="protein sequence ID" value="PEG54444.1"/>
    <property type="molecule type" value="Genomic_DNA"/>
</dbReference>
<gene>
    <name evidence="3" type="ORF">CRI78_11165</name>
</gene>
<dbReference type="InterPro" id="IPR003870">
    <property type="entry name" value="DUF222"/>
</dbReference>
<name>A0A2A7NW77_9MYCO</name>
<evidence type="ECO:0000313" key="4">
    <source>
        <dbReference type="Proteomes" id="UP000220340"/>
    </source>
</evidence>
<keyword evidence="3" id="KW-0255">Endonuclease</keyword>
<keyword evidence="4" id="KW-1185">Reference proteome</keyword>
<accession>A0A2A7NW77</accession>
<feature type="domain" description="HNH nuclease" evidence="2">
    <location>
        <begin position="394"/>
        <end position="443"/>
    </location>
</feature>
<keyword evidence="3" id="KW-0540">Nuclease</keyword>
<protein>
    <submittedName>
        <fullName evidence="3">HNH endonuclease</fullName>
    </submittedName>
</protein>
<sequence length="582" mass="61786">MFDRVALAGMGDEQLISALTDATRSEAMAAADRLALVAEVTARQCEDEDDVVAHQVIDGWAFAKAQVSAACNLSPHAASTQMRIGVALRERLPRTAALFGCGAVSARVIGEITWRTHLVTDEDALALIDAAIAAEATEYGALSEAALIRAVDLWVEKFDPIAVIRSKAAAKDLYVEFDDRDDPNGVCSFWGRLRATDKAAVQQRLNDLADTVCANDPRTVRERRADALGALGIVGPSLQRLACRCGDPGCAGSGKDPRSTAVNIYMLADQVPGADARPTPQTGPGPTGEPGPEGPEPEPEPAPGPDGSERPAAQTPTPAESYPTPAVDPAAHVPFNSRPVGTLPGAGVGVMLDGTVIPAAMLADLIATGAKVRPLREVADLPTERQYRPSAALTAFVRMCSQTCSFPGCSKPAHRCDLDHVIPWPAGATHPGNLRPLCREHHLVKTFRSGPNGWTVKARPDGATEWTSPTGHTYVSTPGAAILFPHWNIHTTVPPPRHISLIHDDHGSAKMPTRQRTRAQDRAHRINAERTRNATELALASAAKDSNQVRIANSATPPDDVFNTGKCKGEAVNDSDPDPPPF</sequence>
<feature type="compositionally biased region" description="Polar residues" evidence="1">
    <location>
        <begin position="545"/>
        <end position="556"/>
    </location>
</feature>
<dbReference type="CDD" id="cd00085">
    <property type="entry name" value="HNHc"/>
    <property type="match status" value="1"/>
</dbReference>
<dbReference type="GO" id="GO:0004519">
    <property type="term" value="F:endonuclease activity"/>
    <property type="evidence" value="ECO:0007669"/>
    <property type="project" value="UniProtKB-KW"/>
</dbReference>
<feature type="region of interest" description="Disordered" evidence="1">
    <location>
        <begin position="272"/>
        <end position="333"/>
    </location>
</feature>
<evidence type="ECO:0000259" key="2">
    <source>
        <dbReference type="SMART" id="SM00507"/>
    </source>
</evidence>
<dbReference type="Pfam" id="PF02720">
    <property type="entry name" value="DUF222"/>
    <property type="match status" value="1"/>
</dbReference>
<dbReference type="InterPro" id="IPR003615">
    <property type="entry name" value="HNH_nuc"/>
</dbReference>
<feature type="compositionally biased region" description="Acidic residues" evidence="1">
    <location>
        <begin position="573"/>
        <end position="582"/>
    </location>
</feature>
<evidence type="ECO:0000313" key="3">
    <source>
        <dbReference type="EMBL" id="PEG54444.1"/>
    </source>
</evidence>
<dbReference type="AlphaFoldDB" id="A0A2A7NW77"/>